<gene>
    <name evidence="2" type="ORF">QBC47DRAFT_370807</name>
</gene>
<dbReference type="EMBL" id="MU839828">
    <property type="protein sequence ID" value="KAK1758957.1"/>
    <property type="molecule type" value="Genomic_DNA"/>
</dbReference>
<evidence type="ECO:0000256" key="1">
    <source>
        <dbReference type="SAM" id="MobiDB-lite"/>
    </source>
</evidence>
<name>A0AAJ0BJ76_9PEZI</name>
<proteinExistence type="predicted"/>
<evidence type="ECO:0000313" key="3">
    <source>
        <dbReference type="Proteomes" id="UP001239445"/>
    </source>
</evidence>
<reference evidence="2" key="1">
    <citation type="submission" date="2023-06" db="EMBL/GenBank/DDBJ databases">
        <title>Genome-scale phylogeny and comparative genomics of the fungal order Sordariales.</title>
        <authorList>
            <consortium name="Lawrence Berkeley National Laboratory"/>
            <person name="Hensen N."/>
            <person name="Bonometti L."/>
            <person name="Westerberg I."/>
            <person name="Brannstrom I.O."/>
            <person name="Guillou S."/>
            <person name="Cros-Aarteil S."/>
            <person name="Calhoun S."/>
            <person name="Haridas S."/>
            <person name="Kuo A."/>
            <person name="Mondo S."/>
            <person name="Pangilinan J."/>
            <person name="Riley R."/>
            <person name="Labutti K."/>
            <person name="Andreopoulos B."/>
            <person name="Lipzen A."/>
            <person name="Chen C."/>
            <person name="Yanf M."/>
            <person name="Daum C."/>
            <person name="Ng V."/>
            <person name="Clum A."/>
            <person name="Steindorff A."/>
            <person name="Ohm R."/>
            <person name="Martin F."/>
            <person name="Silar P."/>
            <person name="Natvig D."/>
            <person name="Lalanne C."/>
            <person name="Gautier V."/>
            <person name="Ament-Velasquez S.L."/>
            <person name="Kruys A."/>
            <person name="Hutchinson M.I."/>
            <person name="Powell A.J."/>
            <person name="Barry K."/>
            <person name="Miller A.N."/>
            <person name="Grigoriev I.V."/>
            <person name="Debuchy R."/>
            <person name="Gladieux P."/>
            <person name="Thoren M.H."/>
            <person name="Johannesson H."/>
        </authorList>
    </citation>
    <scope>NUCLEOTIDE SEQUENCE</scope>
    <source>
        <strain evidence="2">PSN4</strain>
    </source>
</reference>
<feature type="region of interest" description="Disordered" evidence="1">
    <location>
        <begin position="1"/>
        <end position="26"/>
    </location>
</feature>
<accession>A0AAJ0BJ76</accession>
<feature type="region of interest" description="Disordered" evidence="1">
    <location>
        <begin position="231"/>
        <end position="251"/>
    </location>
</feature>
<protein>
    <submittedName>
        <fullName evidence="2">Uncharacterized protein</fullName>
    </submittedName>
</protein>
<dbReference type="Proteomes" id="UP001239445">
    <property type="component" value="Unassembled WGS sequence"/>
</dbReference>
<feature type="compositionally biased region" description="Acidic residues" evidence="1">
    <location>
        <begin position="237"/>
        <end position="251"/>
    </location>
</feature>
<organism evidence="2 3">
    <name type="scientific">Echria macrotheca</name>
    <dbReference type="NCBI Taxonomy" id="438768"/>
    <lineage>
        <taxon>Eukaryota</taxon>
        <taxon>Fungi</taxon>
        <taxon>Dikarya</taxon>
        <taxon>Ascomycota</taxon>
        <taxon>Pezizomycotina</taxon>
        <taxon>Sordariomycetes</taxon>
        <taxon>Sordariomycetidae</taxon>
        <taxon>Sordariales</taxon>
        <taxon>Schizotheciaceae</taxon>
        <taxon>Echria</taxon>
    </lineage>
</organism>
<dbReference type="AlphaFoldDB" id="A0AAJ0BJ76"/>
<evidence type="ECO:0000313" key="2">
    <source>
        <dbReference type="EMBL" id="KAK1758957.1"/>
    </source>
</evidence>
<sequence length="251" mass="28167">MPPPHKRNLPSDGAVPAAKKTKQHQLAVEMPTPTTLEEALTIIDMFKADQTALINHIMKTDKNLVRAPPTIRALTQHGDPSILAEGIKKGMASAYTRLEEKFEHLGWKRGAVTIDDVCCAMEPFLDAIEDMLGKNGDQLTKLRLAYDLLFELKRYTSCGFDSFVCYGRPVTDKPADKLLSAVIWGRKEAGDTWDWKKDLEHLERKAKDIKDYGIEPWFPKSIKALATLCGREPASEPGEDEDYSDDSDYSN</sequence>
<comment type="caution">
    <text evidence="2">The sequence shown here is derived from an EMBL/GenBank/DDBJ whole genome shotgun (WGS) entry which is preliminary data.</text>
</comment>
<keyword evidence="3" id="KW-1185">Reference proteome</keyword>